<dbReference type="PANTHER" id="PTHR37543:SF1">
    <property type="entry name" value="CCCH ZINC FINGER DNA BINDING PROTEIN (AFU_ORTHOLOGUE AFUA_5G12760)"/>
    <property type="match status" value="1"/>
</dbReference>
<sequence length="195" mass="21861">MSDTADSFRAFVDQFRSQTQGHLDELADLETEKAAGKTLERDLAQERETGRNVQKEVEALKLELKDLEKSASRDPFVLVLIDADAEAYLFDSKYYLGNSIDGGERAAKDLKNAVWQHLTTLDSSLDEIPIVVRAYGSALDLGSLLVKSNVTKLKKAEQHLSGFARGFSQGDEMFDFVLVEKDKYRADYKLIGMFP</sequence>
<dbReference type="PANTHER" id="PTHR37543">
    <property type="entry name" value="CCCH ZINC FINGER DNA BINDING PROTEIN (AFU_ORTHOLOGUE AFUA_5G12760)"/>
    <property type="match status" value="1"/>
</dbReference>
<dbReference type="RefSeq" id="XP_062635169.1">
    <property type="nucleotide sequence ID" value="XM_062777857.1"/>
</dbReference>
<dbReference type="AlphaFoldDB" id="A0AAN6UYX6"/>
<evidence type="ECO:0000313" key="4">
    <source>
        <dbReference type="Proteomes" id="UP001302676"/>
    </source>
</evidence>
<keyword evidence="4" id="KW-1185">Reference proteome</keyword>
<feature type="coiled-coil region" evidence="1">
    <location>
        <begin position="43"/>
        <end position="70"/>
    </location>
</feature>
<gene>
    <name evidence="3" type="ORF">C8A04DRAFT_13797</name>
</gene>
<organism evidence="3 4">
    <name type="scientific">Dichotomopilus funicola</name>
    <dbReference type="NCBI Taxonomy" id="1934379"/>
    <lineage>
        <taxon>Eukaryota</taxon>
        <taxon>Fungi</taxon>
        <taxon>Dikarya</taxon>
        <taxon>Ascomycota</taxon>
        <taxon>Pezizomycotina</taxon>
        <taxon>Sordariomycetes</taxon>
        <taxon>Sordariomycetidae</taxon>
        <taxon>Sordariales</taxon>
        <taxon>Chaetomiaceae</taxon>
        <taxon>Dichotomopilus</taxon>
    </lineage>
</organism>
<accession>A0AAN6UYX6</accession>
<dbReference type="Pfam" id="PF25540">
    <property type="entry name" value="DUF7923"/>
    <property type="match status" value="1"/>
</dbReference>
<evidence type="ECO:0000259" key="2">
    <source>
        <dbReference type="Pfam" id="PF25540"/>
    </source>
</evidence>
<dbReference type="Proteomes" id="UP001302676">
    <property type="component" value="Unassembled WGS sequence"/>
</dbReference>
<reference evidence="3" key="1">
    <citation type="journal article" date="2023" name="Mol. Phylogenet. Evol.">
        <title>Genome-scale phylogeny and comparative genomics of the fungal order Sordariales.</title>
        <authorList>
            <person name="Hensen N."/>
            <person name="Bonometti L."/>
            <person name="Westerberg I."/>
            <person name="Brannstrom I.O."/>
            <person name="Guillou S."/>
            <person name="Cros-Aarteil S."/>
            <person name="Calhoun S."/>
            <person name="Haridas S."/>
            <person name="Kuo A."/>
            <person name="Mondo S."/>
            <person name="Pangilinan J."/>
            <person name="Riley R."/>
            <person name="LaButti K."/>
            <person name="Andreopoulos B."/>
            <person name="Lipzen A."/>
            <person name="Chen C."/>
            <person name="Yan M."/>
            <person name="Daum C."/>
            <person name="Ng V."/>
            <person name="Clum A."/>
            <person name="Steindorff A."/>
            <person name="Ohm R.A."/>
            <person name="Martin F."/>
            <person name="Silar P."/>
            <person name="Natvig D.O."/>
            <person name="Lalanne C."/>
            <person name="Gautier V."/>
            <person name="Ament-Velasquez S.L."/>
            <person name="Kruys A."/>
            <person name="Hutchinson M.I."/>
            <person name="Powell A.J."/>
            <person name="Barry K."/>
            <person name="Miller A.N."/>
            <person name="Grigoriev I.V."/>
            <person name="Debuchy R."/>
            <person name="Gladieux P."/>
            <person name="Hiltunen Thoren M."/>
            <person name="Johannesson H."/>
        </authorList>
    </citation>
    <scope>NUCLEOTIDE SEQUENCE</scope>
    <source>
        <strain evidence="3">CBS 141.50</strain>
    </source>
</reference>
<comment type="caution">
    <text evidence="3">The sequence shown here is derived from an EMBL/GenBank/DDBJ whole genome shotgun (WGS) entry which is preliminary data.</text>
</comment>
<dbReference type="InterPro" id="IPR057683">
    <property type="entry name" value="DUF7923"/>
</dbReference>
<evidence type="ECO:0000313" key="3">
    <source>
        <dbReference type="EMBL" id="KAK4141798.1"/>
    </source>
</evidence>
<keyword evidence="1" id="KW-0175">Coiled coil</keyword>
<evidence type="ECO:0000256" key="1">
    <source>
        <dbReference type="SAM" id="Coils"/>
    </source>
</evidence>
<dbReference type="EMBL" id="MU853606">
    <property type="protein sequence ID" value="KAK4141798.1"/>
    <property type="molecule type" value="Genomic_DNA"/>
</dbReference>
<feature type="domain" description="DUF7923" evidence="2">
    <location>
        <begin position="72"/>
        <end position="194"/>
    </location>
</feature>
<dbReference type="GeneID" id="87814470"/>
<name>A0AAN6UYX6_9PEZI</name>
<protein>
    <recommendedName>
        <fullName evidence="2">DUF7923 domain-containing protein</fullName>
    </recommendedName>
</protein>
<reference evidence="3" key="2">
    <citation type="submission" date="2023-05" db="EMBL/GenBank/DDBJ databases">
        <authorList>
            <consortium name="Lawrence Berkeley National Laboratory"/>
            <person name="Steindorff A."/>
            <person name="Hensen N."/>
            <person name="Bonometti L."/>
            <person name="Westerberg I."/>
            <person name="Brannstrom I.O."/>
            <person name="Guillou S."/>
            <person name="Cros-Aarteil S."/>
            <person name="Calhoun S."/>
            <person name="Haridas S."/>
            <person name="Kuo A."/>
            <person name="Mondo S."/>
            <person name="Pangilinan J."/>
            <person name="Riley R."/>
            <person name="Labutti K."/>
            <person name="Andreopoulos B."/>
            <person name="Lipzen A."/>
            <person name="Chen C."/>
            <person name="Yanf M."/>
            <person name="Daum C."/>
            <person name="Ng V."/>
            <person name="Clum A."/>
            <person name="Ohm R."/>
            <person name="Martin F."/>
            <person name="Silar P."/>
            <person name="Natvig D."/>
            <person name="Lalanne C."/>
            <person name="Gautier V."/>
            <person name="Ament-Velasquez S.L."/>
            <person name="Kruys A."/>
            <person name="Hutchinson M.I."/>
            <person name="Powell A.J."/>
            <person name="Barry K."/>
            <person name="Miller A.N."/>
            <person name="Grigoriev I.V."/>
            <person name="Debuchy R."/>
            <person name="Gladieux P."/>
            <person name="Thoren M.H."/>
            <person name="Johannesson H."/>
        </authorList>
    </citation>
    <scope>NUCLEOTIDE SEQUENCE</scope>
    <source>
        <strain evidence="3">CBS 141.50</strain>
    </source>
</reference>
<proteinExistence type="predicted"/>